<feature type="region of interest" description="Disordered" evidence="1">
    <location>
        <begin position="129"/>
        <end position="149"/>
    </location>
</feature>
<dbReference type="GeneID" id="93709218"/>
<protein>
    <submittedName>
        <fullName evidence="3">Stage III sporulation protein AG</fullName>
    </submittedName>
</protein>
<proteinExistence type="predicted"/>
<reference evidence="3 4" key="1">
    <citation type="submission" date="2016-10" db="EMBL/GenBank/DDBJ databases">
        <authorList>
            <person name="Varghese N."/>
            <person name="Submissions S."/>
        </authorList>
    </citation>
    <scope>NUCLEOTIDE SEQUENCE [LARGE SCALE GENOMIC DNA]</scope>
    <source>
        <strain evidence="3 4">DSM 13796</strain>
    </source>
</reference>
<keyword evidence="2" id="KW-0812">Transmembrane</keyword>
<accession>A0A1I5W8D4</accession>
<gene>
    <name evidence="3" type="ORF">SAMN02745910_00445</name>
</gene>
<feature type="transmembrane region" description="Helical" evidence="2">
    <location>
        <begin position="28"/>
        <end position="47"/>
    </location>
</feature>
<keyword evidence="4" id="KW-1185">Reference proteome</keyword>
<evidence type="ECO:0000256" key="2">
    <source>
        <dbReference type="SAM" id="Phobius"/>
    </source>
</evidence>
<dbReference type="Proteomes" id="UP000182762">
    <property type="component" value="Unassembled WGS sequence"/>
</dbReference>
<dbReference type="NCBIfam" id="TIGR02830">
    <property type="entry name" value="spore_III_AG"/>
    <property type="match status" value="1"/>
</dbReference>
<sequence>MSDKESNKKKSFLARLSSSDPPKKNRKLAYVILLLAAGVFVMLYGNFQSSTAKPDAVETKGSGDSQQETEEVETFGSGKEKQARTISDYEKKYEAELTDVLESMIGVDNVQVFVNVDATEEKIYEHNTVNQSQTTEENDREGGTRNIEDNSVDQQLVIVRNGDKEQPVVVKTLKPDIRGVLVVAKGADNIKVKKSVVDAVTRVLDVPSHRVAVTPKKTKGD</sequence>
<feature type="region of interest" description="Disordered" evidence="1">
    <location>
        <begin position="52"/>
        <end position="83"/>
    </location>
</feature>
<keyword evidence="2" id="KW-0472">Membrane</keyword>
<name>A0A1I5W8D4_9BACI</name>
<organism evidence="3 4">
    <name type="scientific">Priestia endophytica DSM 13796</name>
    <dbReference type="NCBI Taxonomy" id="1121089"/>
    <lineage>
        <taxon>Bacteria</taxon>
        <taxon>Bacillati</taxon>
        <taxon>Bacillota</taxon>
        <taxon>Bacilli</taxon>
        <taxon>Bacillales</taxon>
        <taxon>Bacillaceae</taxon>
        <taxon>Priestia</taxon>
    </lineage>
</organism>
<comment type="caution">
    <text evidence="3">The sequence shown here is derived from an EMBL/GenBank/DDBJ whole genome shotgun (WGS) entry which is preliminary data.</text>
</comment>
<evidence type="ECO:0000313" key="3">
    <source>
        <dbReference type="EMBL" id="SFQ16015.1"/>
    </source>
</evidence>
<keyword evidence="2" id="KW-1133">Transmembrane helix</keyword>
<feature type="region of interest" description="Disordered" evidence="1">
    <location>
        <begin position="1"/>
        <end position="23"/>
    </location>
</feature>
<dbReference type="EMBL" id="FOXX01000001">
    <property type="protein sequence ID" value="SFQ16015.1"/>
    <property type="molecule type" value="Genomic_DNA"/>
</dbReference>
<evidence type="ECO:0000313" key="4">
    <source>
        <dbReference type="Proteomes" id="UP000182762"/>
    </source>
</evidence>
<dbReference type="InterPro" id="IPR014195">
    <property type="entry name" value="Spore_III_AG"/>
</dbReference>
<evidence type="ECO:0000256" key="1">
    <source>
        <dbReference type="SAM" id="MobiDB-lite"/>
    </source>
</evidence>
<dbReference type="RefSeq" id="WP_061801945.1">
    <property type="nucleotide sequence ID" value="NZ_FOXX01000001.1"/>
</dbReference>